<name>A0A0W0TVJ8_LEGER</name>
<keyword evidence="6 7" id="KW-0472">Membrane</keyword>
<feature type="transmembrane region" description="Helical" evidence="7">
    <location>
        <begin position="254"/>
        <end position="272"/>
    </location>
</feature>
<evidence type="ECO:0000313" key="10">
    <source>
        <dbReference type="EMBL" id="KTC99451.1"/>
    </source>
</evidence>
<dbReference type="GO" id="GO:0045454">
    <property type="term" value="P:cell redox homeostasis"/>
    <property type="evidence" value="ECO:0007669"/>
    <property type="project" value="TreeGrafter"/>
</dbReference>
<feature type="transmembrane region" description="Helical" evidence="7">
    <location>
        <begin position="213"/>
        <end position="233"/>
    </location>
</feature>
<evidence type="ECO:0000259" key="9">
    <source>
        <dbReference type="PROSITE" id="PS51352"/>
    </source>
</evidence>
<keyword evidence="5 7" id="KW-1133">Transmembrane helix</keyword>
<evidence type="ECO:0000256" key="7">
    <source>
        <dbReference type="SAM" id="Phobius"/>
    </source>
</evidence>
<keyword evidence="8" id="KW-0732">Signal</keyword>
<comment type="subcellular location">
    <subcellularLocation>
        <location evidence="1">Cell membrane</location>
        <topology evidence="1">Multi-pass membrane protein</topology>
    </subcellularLocation>
</comment>
<dbReference type="STRING" id="448.Lery_0352"/>
<dbReference type="EMBL" id="LNYA01000003">
    <property type="protein sequence ID" value="KTC99451.1"/>
    <property type="molecule type" value="Genomic_DNA"/>
</dbReference>
<evidence type="ECO:0000256" key="3">
    <source>
        <dbReference type="ARBA" id="ARBA00022692"/>
    </source>
</evidence>
<dbReference type="PROSITE" id="PS51352">
    <property type="entry name" value="THIOREDOXIN_2"/>
    <property type="match status" value="1"/>
</dbReference>
<dbReference type="GO" id="GO:0015035">
    <property type="term" value="F:protein-disulfide reductase activity"/>
    <property type="evidence" value="ECO:0007669"/>
    <property type="project" value="TreeGrafter"/>
</dbReference>
<feature type="transmembrane region" description="Helical" evidence="7">
    <location>
        <begin position="304"/>
        <end position="328"/>
    </location>
</feature>
<feature type="transmembrane region" description="Helical" evidence="7">
    <location>
        <begin position="123"/>
        <end position="156"/>
    </location>
</feature>
<accession>A0A0W0TVJ8</accession>
<keyword evidence="3 7" id="KW-0812">Transmembrane</keyword>
<evidence type="ECO:0000256" key="4">
    <source>
        <dbReference type="ARBA" id="ARBA00022748"/>
    </source>
</evidence>
<gene>
    <name evidence="10" type="ORF">Lery_0352</name>
</gene>
<dbReference type="PANTHER" id="PTHR32234:SF0">
    <property type="entry name" value="THIOL:DISULFIDE INTERCHANGE PROTEIN DSBD"/>
    <property type="match status" value="1"/>
</dbReference>
<evidence type="ECO:0000256" key="1">
    <source>
        <dbReference type="ARBA" id="ARBA00004651"/>
    </source>
</evidence>
<feature type="domain" description="Thioredoxin" evidence="9">
    <location>
        <begin position="332"/>
        <end position="460"/>
    </location>
</feature>
<feature type="chain" id="PRO_5006913434" evidence="8">
    <location>
        <begin position="23"/>
        <end position="461"/>
    </location>
</feature>
<dbReference type="SUPFAM" id="SSF52833">
    <property type="entry name" value="Thioredoxin-like"/>
    <property type="match status" value="1"/>
</dbReference>
<feature type="signal peptide" evidence="8">
    <location>
        <begin position="1"/>
        <end position="22"/>
    </location>
</feature>
<dbReference type="OrthoDB" id="9811036at2"/>
<dbReference type="Pfam" id="PF02683">
    <property type="entry name" value="DsbD_TM"/>
    <property type="match status" value="1"/>
</dbReference>
<dbReference type="Gene3D" id="3.40.30.10">
    <property type="entry name" value="Glutaredoxin"/>
    <property type="match status" value="1"/>
</dbReference>
<dbReference type="InterPro" id="IPR013766">
    <property type="entry name" value="Thioredoxin_domain"/>
</dbReference>
<sequence length="461" mass="49167">MNLFKGICLLALLMLVSESAWSFSGALGSANPTVIMHFIEHHNAFIYLAAFFGLGILLSFTPCVLPMIPILSGILVGRNAQSTSQAFKISLSYVIGMAATYAAAGVMAGYLGSTLQTAMQKSVIILSFSALFVIMGLSMSGLFVIMGLSMSGLFELHLPQALQRRFKGVDQRSKSGYAGAMLMGIASTLVVSPCVTAPLIGVLTYIGQNGEPAQGGLILLVMAAGMGMPLLLVGSGYGSLLPKAGGWMLKVKQLFSLLLFAMAIWMASRILPAPLTKLLWASLFVFGSIAMGSLQTLQYKGAMLLKGLGVASIMVGGMLAYSATLSWLSPTVLPKHPTKQARFVTVDSMAAIERQLDKARQLHNPAFLVFTASWCSACQALESRVLNQPQLRPSLNGVLNLKVDISQTNPSTDAIKRAFAIYGTPTLLFIDREGQVVEDLSAVGFIDQQALSARINRLKQG</sequence>
<evidence type="ECO:0000256" key="8">
    <source>
        <dbReference type="SAM" id="SignalP"/>
    </source>
</evidence>
<dbReference type="Pfam" id="PF13899">
    <property type="entry name" value="Thioredoxin_7"/>
    <property type="match status" value="1"/>
</dbReference>
<protein>
    <submittedName>
        <fullName evidence="10">Thiol:disulfide interchange protein DsbD</fullName>
    </submittedName>
</protein>
<evidence type="ECO:0000256" key="6">
    <source>
        <dbReference type="ARBA" id="ARBA00023136"/>
    </source>
</evidence>
<feature type="transmembrane region" description="Helical" evidence="7">
    <location>
        <begin position="44"/>
        <end position="77"/>
    </location>
</feature>
<dbReference type="InterPro" id="IPR036249">
    <property type="entry name" value="Thioredoxin-like_sf"/>
</dbReference>
<dbReference type="AlphaFoldDB" id="A0A0W0TVJ8"/>
<keyword evidence="11" id="KW-1185">Reference proteome</keyword>
<evidence type="ECO:0000256" key="2">
    <source>
        <dbReference type="ARBA" id="ARBA00022475"/>
    </source>
</evidence>
<feature type="transmembrane region" description="Helical" evidence="7">
    <location>
        <begin position="177"/>
        <end position="207"/>
    </location>
</feature>
<feature type="transmembrane region" description="Helical" evidence="7">
    <location>
        <begin position="278"/>
        <end position="297"/>
    </location>
</feature>
<dbReference type="PANTHER" id="PTHR32234">
    <property type="entry name" value="THIOL:DISULFIDE INTERCHANGE PROTEIN DSBD"/>
    <property type="match status" value="1"/>
</dbReference>
<keyword evidence="2" id="KW-1003">Cell membrane</keyword>
<proteinExistence type="predicted"/>
<dbReference type="GO" id="GO:0017004">
    <property type="term" value="P:cytochrome complex assembly"/>
    <property type="evidence" value="ECO:0007669"/>
    <property type="project" value="UniProtKB-KW"/>
</dbReference>
<keyword evidence="4" id="KW-0201">Cytochrome c-type biogenesis</keyword>
<evidence type="ECO:0000313" key="11">
    <source>
        <dbReference type="Proteomes" id="UP000054773"/>
    </source>
</evidence>
<reference evidence="10 11" key="1">
    <citation type="submission" date="2015-11" db="EMBL/GenBank/DDBJ databases">
        <title>Genomic analysis of 38 Legionella species identifies large and diverse effector repertoires.</title>
        <authorList>
            <person name="Burstein D."/>
            <person name="Amaro F."/>
            <person name="Zusman T."/>
            <person name="Lifshitz Z."/>
            <person name="Cohen O."/>
            <person name="Gilbert J.A."/>
            <person name="Pupko T."/>
            <person name="Shuman H.A."/>
            <person name="Segal G."/>
        </authorList>
    </citation>
    <scope>NUCLEOTIDE SEQUENCE [LARGE SCALE GENOMIC DNA]</scope>
    <source>
        <strain evidence="10 11">SE-32A-C8</strain>
    </source>
</reference>
<dbReference type="RefSeq" id="WP_058525531.1">
    <property type="nucleotide sequence ID" value="NZ_LNYA01000003.1"/>
</dbReference>
<dbReference type="PATRIC" id="fig|448.7.peg.368"/>
<dbReference type="Proteomes" id="UP000054773">
    <property type="component" value="Unassembled WGS sequence"/>
</dbReference>
<dbReference type="GO" id="GO:0005886">
    <property type="term" value="C:plasma membrane"/>
    <property type="evidence" value="ECO:0007669"/>
    <property type="project" value="UniProtKB-SubCell"/>
</dbReference>
<evidence type="ECO:0000256" key="5">
    <source>
        <dbReference type="ARBA" id="ARBA00022989"/>
    </source>
</evidence>
<feature type="transmembrane region" description="Helical" evidence="7">
    <location>
        <begin position="89"/>
        <end position="111"/>
    </location>
</feature>
<organism evidence="10 11">
    <name type="scientific">Legionella erythra</name>
    <dbReference type="NCBI Taxonomy" id="448"/>
    <lineage>
        <taxon>Bacteria</taxon>
        <taxon>Pseudomonadati</taxon>
        <taxon>Pseudomonadota</taxon>
        <taxon>Gammaproteobacteria</taxon>
        <taxon>Legionellales</taxon>
        <taxon>Legionellaceae</taxon>
        <taxon>Legionella</taxon>
    </lineage>
</organism>
<dbReference type="InterPro" id="IPR003834">
    <property type="entry name" value="Cyt_c_assmbl_TM_dom"/>
</dbReference>
<comment type="caution">
    <text evidence="10">The sequence shown here is derived from an EMBL/GenBank/DDBJ whole genome shotgun (WGS) entry which is preliminary data.</text>
</comment>